<evidence type="ECO:0000259" key="3">
    <source>
        <dbReference type="Pfam" id="PF25787"/>
    </source>
</evidence>
<dbReference type="InterPro" id="IPR052338">
    <property type="entry name" value="Transposase_5"/>
</dbReference>
<protein>
    <recommendedName>
        <fullName evidence="6">Transposase</fullName>
    </recommendedName>
</protein>
<evidence type="ECO:0008006" key="6">
    <source>
        <dbReference type="Google" id="ProtNLM"/>
    </source>
</evidence>
<feature type="domain" description="Transposase Tc1-like" evidence="1">
    <location>
        <begin position="71"/>
        <end position="140"/>
    </location>
</feature>
<evidence type="ECO:0000259" key="1">
    <source>
        <dbReference type="Pfam" id="PF01498"/>
    </source>
</evidence>
<dbReference type="PANTHER" id="PTHR23022:SF135">
    <property type="entry name" value="SI:DKEY-77F5.3"/>
    <property type="match status" value="1"/>
</dbReference>
<dbReference type="EMBL" id="JAUCMX010000421">
    <property type="protein sequence ID" value="KAK3505906.1"/>
    <property type="molecule type" value="Genomic_DNA"/>
</dbReference>
<dbReference type="InterPro" id="IPR002492">
    <property type="entry name" value="Transposase_Tc1-like"/>
</dbReference>
<evidence type="ECO:0000313" key="4">
    <source>
        <dbReference type="EMBL" id="KAK3505906.1"/>
    </source>
</evidence>
<dbReference type="SUPFAM" id="SSF46689">
    <property type="entry name" value="Homeodomain-like"/>
    <property type="match status" value="1"/>
</dbReference>
<dbReference type="Pfam" id="PF25787">
    <property type="entry name" value="HTH_SB"/>
    <property type="match status" value="1"/>
</dbReference>
<feature type="domain" description="Sleeping Beauty transposase HTH" evidence="3">
    <location>
        <begin position="1"/>
        <end position="52"/>
    </location>
</feature>
<sequence length="617" mass="70385">MAKTKELSKDTRNKIVDLHQAGKTESAIGKQLGMKKSTVGAIIRKWKTYKTTDNLPRSGAPCTSSPRGVKMITRTVSKNPRTTRGDLVNDLQRAGTKITKATISNTLRRQGLKSCSARRVPLLKPVHVRARLKFAKEHLDDPEEDWENVIWSDETKIELFGKNSTCRVWRRKNAELHPKNTIPTVKHGGGNIMLWGCFSAKGPGRLIRVKERMNGAMYREILSKNLLPSARALKMKRGWVFQHDNDPKHTARAKKEWLHKKHFKVLEWPSQSPDLNPIENLRRELKIRVAQRQPQNITALEEICMGQWAKLPATVVVTGLELVVFCIQDVEFDPQHCDGSQQENTQQQHHTHCSHCVTPAACSVSSYRQWWDHGKVLIQQLCRKYTVNITRDITKSLEDLEIGIVELQALAESTGDRRHVEDLKVKKALMADLLGTKAQGALIQSRFKGANEMDAPSKYFFGLEKKNGQSRLIHTLHTGNGQYTTHTNEIRWYAMYFYKDLYRSEHRDSKELLDTFDQGLPKVSSEDNAALEGPLVLQELQAAVNTMSGGKAPGIDGLPVEFYKFFWEELGEDLLEVLEESCRERCLPLRSRRAVITLLPKKEDLQDMRNWHPVSLL</sequence>
<gene>
    <name evidence="4" type="ORF">QTP70_004325</name>
</gene>
<dbReference type="Pfam" id="PF13358">
    <property type="entry name" value="DDE_3"/>
    <property type="match status" value="1"/>
</dbReference>
<accession>A0AAE0UH63</accession>
<dbReference type="Gene3D" id="1.10.10.10">
    <property type="entry name" value="Winged helix-like DNA-binding domain superfamily/Winged helix DNA-binding domain"/>
    <property type="match status" value="1"/>
</dbReference>
<dbReference type="GO" id="GO:0003677">
    <property type="term" value="F:DNA binding"/>
    <property type="evidence" value="ECO:0007669"/>
    <property type="project" value="InterPro"/>
</dbReference>
<feature type="non-terminal residue" evidence="4">
    <location>
        <position position="1"/>
    </location>
</feature>
<keyword evidence="5" id="KW-1185">Reference proteome</keyword>
<dbReference type="InterPro" id="IPR038717">
    <property type="entry name" value="Tc1-like_DDE_dom"/>
</dbReference>
<dbReference type="Gene3D" id="3.30.420.10">
    <property type="entry name" value="Ribonuclease H-like superfamily/Ribonuclease H"/>
    <property type="match status" value="1"/>
</dbReference>
<dbReference type="GO" id="GO:0006313">
    <property type="term" value="P:DNA transposition"/>
    <property type="evidence" value="ECO:0007669"/>
    <property type="project" value="InterPro"/>
</dbReference>
<evidence type="ECO:0000313" key="5">
    <source>
        <dbReference type="Proteomes" id="UP001274896"/>
    </source>
</evidence>
<feature type="domain" description="Tc1-like transposase DDE" evidence="2">
    <location>
        <begin position="149"/>
        <end position="300"/>
    </location>
</feature>
<organism evidence="4 5">
    <name type="scientific">Hemibagrus guttatus</name>
    <dbReference type="NCBI Taxonomy" id="175788"/>
    <lineage>
        <taxon>Eukaryota</taxon>
        <taxon>Metazoa</taxon>
        <taxon>Chordata</taxon>
        <taxon>Craniata</taxon>
        <taxon>Vertebrata</taxon>
        <taxon>Euteleostomi</taxon>
        <taxon>Actinopterygii</taxon>
        <taxon>Neopterygii</taxon>
        <taxon>Teleostei</taxon>
        <taxon>Ostariophysi</taxon>
        <taxon>Siluriformes</taxon>
        <taxon>Bagridae</taxon>
        <taxon>Hemibagrus</taxon>
    </lineage>
</organism>
<dbReference type="InterPro" id="IPR036397">
    <property type="entry name" value="RNaseH_sf"/>
</dbReference>
<dbReference type="GO" id="GO:0015074">
    <property type="term" value="P:DNA integration"/>
    <property type="evidence" value="ECO:0007669"/>
    <property type="project" value="InterPro"/>
</dbReference>
<proteinExistence type="predicted"/>
<evidence type="ECO:0000259" key="2">
    <source>
        <dbReference type="Pfam" id="PF13358"/>
    </source>
</evidence>
<dbReference type="Pfam" id="PF01498">
    <property type="entry name" value="HTH_Tnp_Tc3_2"/>
    <property type="match status" value="1"/>
</dbReference>
<dbReference type="Proteomes" id="UP001274896">
    <property type="component" value="Unassembled WGS sequence"/>
</dbReference>
<dbReference type="InterPro" id="IPR036388">
    <property type="entry name" value="WH-like_DNA-bd_sf"/>
</dbReference>
<dbReference type="InterPro" id="IPR009057">
    <property type="entry name" value="Homeodomain-like_sf"/>
</dbReference>
<reference evidence="4" key="1">
    <citation type="submission" date="2023-06" db="EMBL/GenBank/DDBJ databases">
        <title>Male Hemibagrus guttatus genome.</title>
        <authorList>
            <person name="Bian C."/>
        </authorList>
    </citation>
    <scope>NUCLEOTIDE SEQUENCE</scope>
    <source>
        <strain evidence="4">Male_cb2023</strain>
        <tissue evidence="4">Muscle</tissue>
    </source>
</reference>
<dbReference type="AlphaFoldDB" id="A0AAE0UH63"/>
<comment type="caution">
    <text evidence="4">The sequence shown here is derived from an EMBL/GenBank/DDBJ whole genome shotgun (WGS) entry which is preliminary data.</text>
</comment>
<dbReference type="PANTHER" id="PTHR23022">
    <property type="entry name" value="TRANSPOSABLE ELEMENT-RELATED"/>
    <property type="match status" value="1"/>
</dbReference>
<name>A0AAE0UH63_9TELE</name>
<dbReference type="InterPro" id="IPR057667">
    <property type="entry name" value="HTH_SB"/>
</dbReference>